<dbReference type="Proteomes" id="UP000593591">
    <property type="component" value="Chromosome"/>
</dbReference>
<feature type="transmembrane region" description="Helical" evidence="1">
    <location>
        <begin position="644"/>
        <end position="664"/>
    </location>
</feature>
<evidence type="ECO:0000313" key="7">
    <source>
        <dbReference type="Proteomes" id="UP000593591"/>
    </source>
</evidence>
<dbReference type="Pfam" id="PF09822">
    <property type="entry name" value="ABC_transp_aux"/>
    <property type="match status" value="1"/>
</dbReference>
<dbReference type="EMBL" id="CP031517">
    <property type="protein sequence ID" value="QOS40701.1"/>
    <property type="molecule type" value="Genomic_DNA"/>
</dbReference>
<dbReference type="KEGG" id="trc:DYE49_09630"/>
<keyword evidence="1" id="KW-0812">Transmembrane</keyword>
<dbReference type="InterPro" id="IPR019196">
    <property type="entry name" value="ABC_transp_unknown"/>
</dbReference>
<dbReference type="Pfam" id="PF23357">
    <property type="entry name" value="DUF7088"/>
    <property type="match status" value="1"/>
</dbReference>
<evidence type="ECO:0000313" key="5">
    <source>
        <dbReference type="EMBL" id="QOS40701.1"/>
    </source>
</evidence>
<dbReference type="AlphaFoldDB" id="A0A840SIJ2"/>
<feature type="domain" description="ABC-type uncharacterised transport system" evidence="2">
    <location>
        <begin position="314"/>
        <end position="584"/>
    </location>
</feature>
<reference evidence="5 7" key="1">
    <citation type="submission" date="2018-08" db="EMBL/GenBank/DDBJ databases">
        <title>The first complete genome of Treponema rectale (CHPAT), a commensal spirochete of the bovine rectum.</title>
        <authorList>
            <person name="Staton G.J."/>
            <person name="Clegg S.R."/>
            <person name="Carter S.D."/>
            <person name="Radford A.D."/>
            <person name="Darby A."/>
            <person name="Hall N."/>
            <person name="Birtles R.J."/>
            <person name="Evans N.J."/>
        </authorList>
    </citation>
    <scope>NUCLEOTIDE SEQUENCE [LARGE SCALE GENOMIC DNA]</scope>
    <source>
        <strain evidence="5 7">CHPA</strain>
    </source>
</reference>
<proteinExistence type="predicted"/>
<evidence type="ECO:0000256" key="1">
    <source>
        <dbReference type="SAM" id="Phobius"/>
    </source>
</evidence>
<dbReference type="RefSeq" id="WP_184653618.1">
    <property type="nucleotide sequence ID" value="NZ_JACHFR010000005.1"/>
</dbReference>
<organism evidence="4 6">
    <name type="scientific">Treponema rectale</name>
    <dbReference type="NCBI Taxonomy" id="744512"/>
    <lineage>
        <taxon>Bacteria</taxon>
        <taxon>Pseudomonadati</taxon>
        <taxon>Spirochaetota</taxon>
        <taxon>Spirochaetia</taxon>
        <taxon>Spirochaetales</taxon>
        <taxon>Treponemataceae</taxon>
        <taxon>Treponema</taxon>
    </lineage>
</organism>
<gene>
    <name evidence="5" type="ORF">DYE49_09630</name>
    <name evidence="4" type="ORF">HNP77_002368</name>
</gene>
<evidence type="ECO:0000313" key="4">
    <source>
        <dbReference type="EMBL" id="MBB5219978.1"/>
    </source>
</evidence>
<keyword evidence="6" id="KW-1185">Reference proteome</keyword>
<keyword evidence="1" id="KW-1133">Transmembrane helix</keyword>
<name>A0A840SIJ2_9SPIR</name>
<dbReference type="Proteomes" id="UP000578697">
    <property type="component" value="Unassembled WGS sequence"/>
</dbReference>
<evidence type="ECO:0000313" key="6">
    <source>
        <dbReference type="Proteomes" id="UP000578697"/>
    </source>
</evidence>
<accession>A0A840SIJ2</accession>
<evidence type="ECO:0000259" key="2">
    <source>
        <dbReference type="Pfam" id="PF09822"/>
    </source>
</evidence>
<protein>
    <submittedName>
        <fullName evidence="5">ABC transporter</fullName>
    </submittedName>
    <submittedName>
        <fullName evidence="4">ABC-type uncharacterized transport system involved in gliding motility auxiliary subunit</fullName>
    </submittedName>
</protein>
<dbReference type="Gene3D" id="3.40.30.10">
    <property type="entry name" value="Glutaredoxin"/>
    <property type="match status" value="1"/>
</dbReference>
<evidence type="ECO:0000259" key="3">
    <source>
        <dbReference type="Pfam" id="PF23357"/>
    </source>
</evidence>
<feature type="domain" description="DUF7088" evidence="3">
    <location>
        <begin position="42"/>
        <end position="143"/>
    </location>
</feature>
<dbReference type="InterPro" id="IPR055396">
    <property type="entry name" value="DUF7088"/>
</dbReference>
<dbReference type="EMBL" id="JACHFR010000005">
    <property type="protein sequence ID" value="MBB5219978.1"/>
    <property type="molecule type" value="Genomic_DNA"/>
</dbReference>
<keyword evidence="1" id="KW-0472">Membrane</keyword>
<sequence length="690" mass="77262">MKKVIEWLKNSKGNILLLIILVVLVNLVFSKLFVRYDLTGPKSYTLSESSREAVKTIEQPLSLKVFFTKSLPSPYSDTYTYLKDLLSEYENAANSNFKVEWYDMDKEENKKIASNFGVNEVRIQQIEKEEASLKNAYMSLVVSYGDQSEVLYLSDSNETSGLEYKITTTISKVISSTDILAGLKGKVRITLYKTERLGDFNIANFDKIDSVVDQVYANVSKKFGNKVELVKVNPDSQQSVDLKKNYGIVSLNWKEKDGTINTGALGITVSNGDNVYPVALGIENAIFQYVVSGLDSLEDNINYSIQNLLSKTTVIGYVTGHGENDLNDSRTGSANFSALISDIYSFKEIKLAEEEIPVDIKCVVINGSKSEFTDAELYKIDQFVLKGGNLIVFNDSYQEIQQQSQNMYQRPQSQFIAVENGLSKLLDAYGLKIEKGWVMDDNCFKRNDQNYGEVKYYMVPQLRKEDLNQNNVITKNLGFVLFSSASAIDSSQARKNPNAEVTVLARTSSASWVESQNISMNPLYYAPPSDKSIMGAKDLSVLVEGKFKSAFEKNPSEEENTSGLTSDTHISESVQRGKVLLISTSTPTTPLLLTSISEPIVIFLRNAVDYMNGNEDFCSMRTKNLSLNALRSDISDGSKTFYKWFGQIGLAVFVAVAGLLVLFARNKHRNAIREKYNPDDPRFVQKKSDE</sequence>
<reference evidence="4 6" key="2">
    <citation type="submission" date="2020-08" db="EMBL/GenBank/DDBJ databases">
        <title>Genomic Encyclopedia of Type Strains, Phase IV (KMG-IV): sequencing the most valuable type-strain genomes for metagenomic binning, comparative biology and taxonomic classification.</title>
        <authorList>
            <person name="Goeker M."/>
        </authorList>
    </citation>
    <scope>NUCLEOTIDE SEQUENCE [LARGE SCALE GENOMIC DNA]</scope>
    <source>
        <strain evidence="4 6">DSM 103679</strain>
    </source>
</reference>